<evidence type="ECO:0000313" key="1">
    <source>
        <dbReference type="EMBL" id="SOQ36889.1"/>
    </source>
</evidence>
<proteinExistence type="predicted"/>
<dbReference type="AlphaFoldDB" id="A0A2H1V7V7"/>
<gene>
    <name evidence="1" type="ORF">SFRICE_004182</name>
</gene>
<sequence length="266" mass="29103">MLPKPIVHALGLDVVPTSEKTVAQWSRAAVQLAQQGMCRTLCFFLRGANHPMTSPALGEATGSVRLLLTKDHPVPSPVFRAGAPTSRGENHPITSPALGEARGSVRLLLTKNHPVSTPAFRAGTPVNSLGSPQHKTFEANIKISQMKHTEQIEQTLDLLILPYLGENRPMFSPDLGEGEKVRLLLTKNHHVSSPALRAGALFYNVVFRFISTFTSKRRRPWTSDIRGVTSALPVRNLRIVGEFGIGKILERVMGPSITDWTGVAKR</sequence>
<accession>A0A2H1V7V7</accession>
<reference evidence="1" key="1">
    <citation type="submission" date="2016-07" db="EMBL/GenBank/DDBJ databases">
        <authorList>
            <person name="Bretaudeau A."/>
        </authorList>
    </citation>
    <scope>NUCLEOTIDE SEQUENCE</scope>
    <source>
        <strain evidence="1">Rice</strain>
        <tissue evidence="1">Whole body</tissue>
    </source>
</reference>
<protein>
    <submittedName>
        <fullName evidence="1">SFRICE_004182</fullName>
    </submittedName>
</protein>
<organism evidence="1">
    <name type="scientific">Spodoptera frugiperda</name>
    <name type="common">Fall armyworm</name>
    <dbReference type="NCBI Taxonomy" id="7108"/>
    <lineage>
        <taxon>Eukaryota</taxon>
        <taxon>Metazoa</taxon>
        <taxon>Ecdysozoa</taxon>
        <taxon>Arthropoda</taxon>
        <taxon>Hexapoda</taxon>
        <taxon>Insecta</taxon>
        <taxon>Pterygota</taxon>
        <taxon>Neoptera</taxon>
        <taxon>Endopterygota</taxon>
        <taxon>Lepidoptera</taxon>
        <taxon>Glossata</taxon>
        <taxon>Ditrysia</taxon>
        <taxon>Noctuoidea</taxon>
        <taxon>Noctuidae</taxon>
        <taxon>Amphipyrinae</taxon>
        <taxon>Spodoptera</taxon>
    </lineage>
</organism>
<name>A0A2H1V7V7_SPOFR</name>
<dbReference type="EMBL" id="ODYU01001121">
    <property type="protein sequence ID" value="SOQ36889.1"/>
    <property type="molecule type" value="Genomic_DNA"/>
</dbReference>